<dbReference type="Gene3D" id="3.80.10.10">
    <property type="entry name" value="Ribonuclease Inhibitor"/>
    <property type="match status" value="1"/>
</dbReference>
<organism evidence="1 2">
    <name type="scientific">Gigaspora margarita</name>
    <dbReference type="NCBI Taxonomy" id="4874"/>
    <lineage>
        <taxon>Eukaryota</taxon>
        <taxon>Fungi</taxon>
        <taxon>Fungi incertae sedis</taxon>
        <taxon>Mucoromycota</taxon>
        <taxon>Glomeromycotina</taxon>
        <taxon>Glomeromycetes</taxon>
        <taxon>Diversisporales</taxon>
        <taxon>Gigasporaceae</taxon>
        <taxon>Gigaspora</taxon>
    </lineage>
</organism>
<dbReference type="EMBL" id="CAJVQB010030000">
    <property type="protein sequence ID" value="CAG8814908.1"/>
    <property type="molecule type" value="Genomic_DNA"/>
</dbReference>
<keyword evidence="2" id="KW-1185">Reference proteome</keyword>
<accession>A0ABN7W3S5</accession>
<name>A0ABN7W3S5_GIGMA</name>
<comment type="caution">
    <text evidence="1">The sequence shown here is derived from an EMBL/GenBank/DDBJ whole genome shotgun (WGS) entry which is preliminary data.</text>
</comment>
<proteinExistence type="predicted"/>
<evidence type="ECO:0000313" key="2">
    <source>
        <dbReference type="Proteomes" id="UP000789901"/>
    </source>
</evidence>
<reference evidence="1 2" key="1">
    <citation type="submission" date="2021-06" db="EMBL/GenBank/DDBJ databases">
        <authorList>
            <person name="Kallberg Y."/>
            <person name="Tangrot J."/>
            <person name="Rosling A."/>
        </authorList>
    </citation>
    <scope>NUCLEOTIDE SEQUENCE [LARGE SCALE GENOMIC DNA]</scope>
    <source>
        <strain evidence="1 2">120-4 pot B 10/14</strain>
    </source>
</reference>
<gene>
    <name evidence="1" type="ORF">GMARGA_LOCUS26158</name>
</gene>
<evidence type="ECO:0000313" key="1">
    <source>
        <dbReference type="EMBL" id="CAG8814908.1"/>
    </source>
</evidence>
<sequence>MAGLILPQLFGYSLTGSHVVPLKKTITSIPYIPPEIIRIILSLFRDDKKTLAACALVNNTFNLHATPILYHTDSFTFLHTFTHLANVINDIKMRCSQMNVKASKRSIFVDVLVNNLQHSRGILSPNWPLSFHERPIISEYSAIIPILSHAPNLAHLDLSGCSISDLTLNFLAGTNAPTKLSTAIKEDGLITILRSPSVENFQIDIGYSHITPLILT</sequence>
<dbReference type="Proteomes" id="UP000789901">
    <property type="component" value="Unassembled WGS sequence"/>
</dbReference>
<feature type="non-terminal residue" evidence="1">
    <location>
        <position position="216"/>
    </location>
</feature>
<protein>
    <submittedName>
        <fullName evidence="1">43710_t:CDS:1</fullName>
    </submittedName>
</protein>
<dbReference type="SUPFAM" id="SSF52047">
    <property type="entry name" value="RNI-like"/>
    <property type="match status" value="1"/>
</dbReference>
<dbReference type="InterPro" id="IPR032675">
    <property type="entry name" value="LRR_dom_sf"/>
</dbReference>